<gene>
    <name evidence="1" type="ORF">LMG26841_00475</name>
</gene>
<dbReference type="GO" id="GO:0016627">
    <property type="term" value="F:oxidoreductase activity, acting on the CH-CH group of donors"/>
    <property type="evidence" value="ECO:0007669"/>
    <property type="project" value="InterPro"/>
</dbReference>
<evidence type="ECO:0000313" key="2">
    <source>
        <dbReference type="Proteomes" id="UP000494272"/>
    </source>
</evidence>
<dbReference type="Proteomes" id="UP000494272">
    <property type="component" value="Unassembled WGS sequence"/>
</dbReference>
<sequence>MSRSAPLPSFSLDRLHAVLAESNAAHGSEAIIRRLVDAGCDGLPLPGSGETLTRWRALAAVAAVDLSLAKRFEGHTDALAILAELAAPAPAPPGSIWGVWCAESARQRLVLTPDAAGRVVLNGIKTWCSGAAGASHAVVSGWTPVGAPWLATVALAQPGVTCLPDTWLAPAMRDSATLDVSFQDALGTALGAPGAYVNRPGFLHGGAGVAACWYGGLTRIFRRLRAGASDGRADPFRLAHLGAADVALSQARGALHAAAAAIDANPRDGCALATARARLAVETAAEDIVGRAARALGAGPLCKDPALAQVMADLPLYIRQSHAERDQASHGAQVLAAQESTWTL</sequence>
<evidence type="ECO:0000313" key="1">
    <source>
        <dbReference type="EMBL" id="CAB3821343.1"/>
    </source>
</evidence>
<reference evidence="1 2" key="1">
    <citation type="submission" date="2020-04" db="EMBL/GenBank/DDBJ databases">
        <authorList>
            <person name="De Canck E."/>
        </authorList>
    </citation>
    <scope>NUCLEOTIDE SEQUENCE [LARGE SCALE GENOMIC DNA]</scope>
    <source>
        <strain evidence="1 2">LMG 26841</strain>
    </source>
</reference>
<evidence type="ECO:0008006" key="3">
    <source>
        <dbReference type="Google" id="ProtNLM"/>
    </source>
</evidence>
<dbReference type="SUPFAM" id="SSF56645">
    <property type="entry name" value="Acyl-CoA dehydrogenase NM domain-like"/>
    <property type="match status" value="1"/>
</dbReference>
<proteinExistence type="predicted"/>
<accession>A0A6S7BW68</accession>
<dbReference type="Gene3D" id="2.40.110.10">
    <property type="entry name" value="Butyryl-CoA Dehydrogenase, subunit A, domain 2"/>
    <property type="match status" value="1"/>
</dbReference>
<keyword evidence="2" id="KW-1185">Reference proteome</keyword>
<dbReference type="InterPro" id="IPR046373">
    <property type="entry name" value="Acyl-CoA_Oxase/DH_mid-dom_sf"/>
</dbReference>
<dbReference type="AlphaFoldDB" id="A0A6S7BW68"/>
<dbReference type="InterPro" id="IPR009100">
    <property type="entry name" value="AcylCoA_DH/oxidase_NM_dom_sf"/>
</dbReference>
<organism evidence="1 2">
    <name type="scientific">Achromobacter dolens</name>
    <dbReference type="NCBI Taxonomy" id="1287738"/>
    <lineage>
        <taxon>Bacteria</taxon>
        <taxon>Pseudomonadati</taxon>
        <taxon>Pseudomonadota</taxon>
        <taxon>Betaproteobacteria</taxon>
        <taxon>Burkholderiales</taxon>
        <taxon>Alcaligenaceae</taxon>
        <taxon>Achromobacter</taxon>
    </lineage>
</organism>
<dbReference type="EMBL" id="CADIKW010000001">
    <property type="protein sequence ID" value="CAB3821343.1"/>
    <property type="molecule type" value="Genomic_DNA"/>
</dbReference>
<name>A0A6S7BW68_9BURK</name>
<protein>
    <recommendedName>
        <fullName evidence="3">Acyl-CoA dehydrogenase</fullName>
    </recommendedName>
</protein>